<dbReference type="GO" id="GO:0008270">
    <property type="term" value="F:zinc ion binding"/>
    <property type="evidence" value="ECO:0007669"/>
    <property type="project" value="UniProtKB-KW"/>
</dbReference>
<dbReference type="GO" id="GO:0006281">
    <property type="term" value="P:DNA repair"/>
    <property type="evidence" value="ECO:0007669"/>
    <property type="project" value="TreeGrafter"/>
</dbReference>
<dbReference type="SMART" id="SM00547">
    <property type="entry name" value="ZnF_RBZ"/>
    <property type="match status" value="2"/>
</dbReference>
<evidence type="ECO:0000256" key="3">
    <source>
        <dbReference type="ARBA" id="ARBA00022833"/>
    </source>
</evidence>
<evidence type="ECO:0000256" key="2">
    <source>
        <dbReference type="ARBA" id="ARBA00022771"/>
    </source>
</evidence>
<evidence type="ECO:0000313" key="7">
    <source>
        <dbReference type="EMBL" id="CAE0635159.1"/>
    </source>
</evidence>
<dbReference type="PANTHER" id="PTHR46622:SF1">
    <property type="entry name" value="DNA-DEPENDENT METALLOPROTEASE WSS1"/>
    <property type="match status" value="1"/>
</dbReference>
<gene>
    <name evidence="7" type="ORF">HAKA00212_LOCUS13899</name>
</gene>
<feature type="domain" description="RanBP2-type" evidence="6">
    <location>
        <begin position="234"/>
        <end position="263"/>
    </location>
</feature>
<keyword evidence="3" id="KW-0862">Zinc</keyword>
<feature type="compositionally biased region" description="Basic and acidic residues" evidence="5">
    <location>
        <begin position="85"/>
        <end position="96"/>
    </location>
</feature>
<feature type="compositionally biased region" description="Polar residues" evidence="5">
    <location>
        <begin position="100"/>
        <end position="111"/>
    </location>
</feature>
<accession>A0A7S3XXJ5</accession>
<keyword evidence="2 4" id="KW-0863">Zinc-finger</keyword>
<proteinExistence type="predicted"/>
<dbReference type="GO" id="GO:0008237">
    <property type="term" value="F:metallopeptidase activity"/>
    <property type="evidence" value="ECO:0007669"/>
    <property type="project" value="TreeGrafter"/>
</dbReference>
<dbReference type="AlphaFoldDB" id="A0A7S3XXJ5"/>
<reference evidence="7" key="1">
    <citation type="submission" date="2021-01" db="EMBL/GenBank/DDBJ databases">
        <authorList>
            <person name="Corre E."/>
            <person name="Pelletier E."/>
            <person name="Niang G."/>
            <person name="Scheremetjew M."/>
            <person name="Finn R."/>
            <person name="Kale V."/>
            <person name="Holt S."/>
            <person name="Cochrane G."/>
            <person name="Meng A."/>
            <person name="Brown T."/>
            <person name="Cohen L."/>
        </authorList>
    </citation>
    <scope>NUCLEOTIDE SEQUENCE</scope>
    <source>
        <strain evidence="7">CCMP3107</strain>
    </source>
</reference>
<evidence type="ECO:0000256" key="1">
    <source>
        <dbReference type="ARBA" id="ARBA00022723"/>
    </source>
</evidence>
<evidence type="ECO:0000259" key="6">
    <source>
        <dbReference type="PROSITE" id="PS50199"/>
    </source>
</evidence>
<organism evidence="7">
    <name type="scientific">Heterosigma akashiwo</name>
    <name type="common">Chromophytic alga</name>
    <name type="synonym">Heterosigma carterae</name>
    <dbReference type="NCBI Taxonomy" id="2829"/>
    <lineage>
        <taxon>Eukaryota</taxon>
        <taxon>Sar</taxon>
        <taxon>Stramenopiles</taxon>
        <taxon>Ochrophyta</taxon>
        <taxon>Raphidophyceae</taxon>
        <taxon>Chattonellales</taxon>
        <taxon>Chattonellaceae</taxon>
        <taxon>Heterosigma</taxon>
    </lineage>
</organism>
<sequence>MTAGGSSSAPLSKQSSSLLTPAQLAALACEKARYYKEILAPGGVSAQEGTVARPAPAPAPAAPQQDVQRSYPQVPLPRFLVQHRSAEEEKNQEQRQQEQGMQSPGTQNAISQDSDEYFEFLTREELIQENKRLRQMLSSMMGGLQITQQQPLASVKYVSCGHCKQWLQVPLATQIVYCPLCTKHSDVSGPATRMQMPAVQVPKKVIQQQQPTGQKEVKLPATATAALPTGAERRCPAWACPACTLENAAGAQACEACGGAPPPPLPAMAPAAAAAALPLLPAAAPPLPVPMEPTGASPVHAAAAEGTGAGKEEKGHSTGSDQGGIIQKRVAEGPPLPSSSSLLTAQEAYLPQERQPWACPVCTLENMASASACAACETPWSSSS</sequence>
<evidence type="ECO:0000256" key="5">
    <source>
        <dbReference type="SAM" id="MobiDB-lite"/>
    </source>
</evidence>
<dbReference type="GO" id="GO:0005634">
    <property type="term" value="C:nucleus"/>
    <property type="evidence" value="ECO:0007669"/>
    <property type="project" value="TreeGrafter"/>
</dbReference>
<dbReference type="Gene3D" id="4.10.1060.10">
    <property type="entry name" value="Zinc finger, RanBP2-type"/>
    <property type="match status" value="1"/>
</dbReference>
<dbReference type="PANTHER" id="PTHR46622">
    <property type="entry name" value="DNA-DEPENDENT METALLOPROTEASE WSS1"/>
    <property type="match status" value="1"/>
</dbReference>
<feature type="domain" description="RanBP2-type" evidence="6">
    <location>
        <begin position="352"/>
        <end position="382"/>
    </location>
</feature>
<protein>
    <recommendedName>
        <fullName evidence="6">RanBP2-type domain-containing protein</fullName>
    </recommendedName>
</protein>
<dbReference type="InterPro" id="IPR001876">
    <property type="entry name" value="Znf_RanBP2"/>
</dbReference>
<dbReference type="EMBL" id="HBIU01030146">
    <property type="protein sequence ID" value="CAE0635159.1"/>
    <property type="molecule type" value="Transcribed_RNA"/>
</dbReference>
<feature type="region of interest" description="Disordered" evidence="5">
    <location>
        <begin position="291"/>
        <end position="323"/>
    </location>
</feature>
<feature type="region of interest" description="Disordered" evidence="5">
    <location>
        <begin position="85"/>
        <end position="111"/>
    </location>
</feature>
<dbReference type="PROSITE" id="PS50199">
    <property type="entry name" value="ZF_RANBP2_2"/>
    <property type="match status" value="2"/>
</dbReference>
<evidence type="ECO:0000256" key="4">
    <source>
        <dbReference type="PROSITE-ProRule" id="PRU00322"/>
    </source>
</evidence>
<feature type="region of interest" description="Disordered" evidence="5">
    <location>
        <begin position="48"/>
        <end position="70"/>
    </location>
</feature>
<dbReference type="Pfam" id="PF00641">
    <property type="entry name" value="Zn_ribbon_RanBP"/>
    <property type="match status" value="2"/>
</dbReference>
<dbReference type="PROSITE" id="PS01358">
    <property type="entry name" value="ZF_RANBP2_1"/>
    <property type="match status" value="2"/>
</dbReference>
<name>A0A7S3XXJ5_HETAK</name>
<keyword evidence="1" id="KW-0479">Metal-binding</keyword>
<dbReference type="InterPro" id="IPR053000">
    <property type="entry name" value="WSS1-like_metalloprotease"/>
</dbReference>